<evidence type="ECO:0000256" key="6">
    <source>
        <dbReference type="ARBA" id="ARBA00022692"/>
    </source>
</evidence>
<dbReference type="PRINTS" id="PR00344">
    <property type="entry name" value="BCTRLSENSOR"/>
</dbReference>
<proteinExistence type="predicted"/>
<dbReference type="SUPFAM" id="SSF158472">
    <property type="entry name" value="HAMP domain-like"/>
    <property type="match status" value="1"/>
</dbReference>
<keyword evidence="9" id="KW-0902">Two-component regulatory system</keyword>
<dbReference type="SUPFAM" id="SSF47384">
    <property type="entry name" value="Homodimeric domain of signal transducing histidine kinase"/>
    <property type="match status" value="1"/>
</dbReference>
<keyword evidence="6 12" id="KW-0812">Transmembrane</keyword>
<dbReference type="PANTHER" id="PTHR45528:SF10">
    <property type="entry name" value="METHYL-ACCEPTING CHEMOTAXIS PROTEIN"/>
    <property type="match status" value="1"/>
</dbReference>
<dbReference type="PROSITE" id="PS50885">
    <property type="entry name" value="HAMP"/>
    <property type="match status" value="1"/>
</dbReference>
<comment type="catalytic activity">
    <reaction evidence="1">
        <text>ATP + protein L-histidine = ADP + protein N-phospho-L-histidine.</text>
        <dbReference type="EC" id="2.7.13.3"/>
    </reaction>
</comment>
<dbReference type="EC" id="2.7.13.3" evidence="3"/>
<keyword evidence="8 12" id="KW-1133">Transmembrane helix</keyword>
<feature type="transmembrane region" description="Helical" evidence="12">
    <location>
        <begin position="171"/>
        <end position="193"/>
    </location>
</feature>
<dbReference type="EMBL" id="JAIKTU010000013">
    <property type="protein sequence ID" value="MBY0756739.1"/>
    <property type="molecule type" value="Genomic_DNA"/>
</dbReference>
<feature type="domain" description="Histidine kinase" evidence="13">
    <location>
        <begin position="262"/>
        <end position="460"/>
    </location>
</feature>
<gene>
    <name evidence="15" type="ORF">K5V21_14920</name>
</gene>
<name>A0ABS7L134_CLOSR</name>
<evidence type="ECO:0000256" key="12">
    <source>
        <dbReference type="SAM" id="Phobius"/>
    </source>
</evidence>
<dbReference type="GO" id="GO:0016301">
    <property type="term" value="F:kinase activity"/>
    <property type="evidence" value="ECO:0007669"/>
    <property type="project" value="UniProtKB-KW"/>
</dbReference>
<evidence type="ECO:0000256" key="8">
    <source>
        <dbReference type="ARBA" id="ARBA00022989"/>
    </source>
</evidence>
<dbReference type="PROSITE" id="PS50109">
    <property type="entry name" value="HIS_KIN"/>
    <property type="match status" value="1"/>
</dbReference>
<dbReference type="CDD" id="cd00082">
    <property type="entry name" value="HisKA"/>
    <property type="match status" value="1"/>
</dbReference>
<accession>A0ABS7L134</accession>
<evidence type="ECO:0000256" key="2">
    <source>
        <dbReference type="ARBA" id="ARBA00004141"/>
    </source>
</evidence>
<evidence type="ECO:0000256" key="1">
    <source>
        <dbReference type="ARBA" id="ARBA00000085"/>
    </source>
</evidence>
<evidence type="ECO:0000259" key="14">
    <source>
        <dbReference type="PROSITE" id="PS50885"/>
    </source>
</evidence>
<dbReference type="Gene3D" id="6.10.340.10">
    <property type="match status" value="1"/>
</dbReference>
<comment type="caution">
    <text evidence="15">The sequence shown here is derived from an EMBL/GenBank/DDBJ whole genome shotgun (WGS) entry which is preliminary data.</text>
</comment>
<dbReference type="SMART" id="SM00304">
    <property type="entry name" value="HAMP"/>
    <property type="match status" value="1"/>
</dbReference>
<keyword evidence="11" id="KW-0175">Coiled coil</keyword>
<evidence type="ECO:0000313" key="15">
    <source>
        <dbReference type="EMBL" id="MBY0756739.1"/>
    </source>
</evidence>
<keyword evidence="10 12" id="KW-0472">Membrane</keyword>
<dbReference type="Pfam" id="PF02518">
    <property type="entry name" value="HATPase_c"/>
    <property type="match status" value="1"/>
</dbReference>
<dbReference type="SMART" id="SM00388">
    <property type="entry name" value="HisKA"/>
    <property type="match status" value="1"/>
</dbReference>
<feature type="domain" description="HAMP" evidence="14">
    <location>
        <begin position="195"/>
        <end position="247"/>
    </location>
</feature>
<reference evidence="15 16" key="1">
    <citation type="journal article" date="2021" name="Cell Host Microbe">
        <title>in vivo commensal control of Clostridioides difficile virulence.</title>
        <authorList>
            <person name="Girinathan B.P."/>
            <person name="Dibenedetto N."/>
            <person name="Worley J.N."/>
            <person name="Peltier J."/>
            <person name="Arrieta-Ortiz M.L."/>
            <person name="Rupa Christinal Immanuel S."/>
            <person name="Lavin R."/>
            <person name="Delaney M.L."/>
            <person name="Cummins C."/>
            <person name="Hoffmann M."/>
            <person name="Luo Y."/>
            <person name="Gonzalez-Escalona N."/>
            <person name="Allard M."/>
            <person name="Onderdonk A.B."/>
            <person name="Gerber G.K."/>
            <person name="Sonenshein A.L."/>
            <person name="Baliga N."/>
            <person name="Dupuy B."/>
            <person name="Bry L."/>
        </authorList>
    </citation>
    <scope>NUCLEOTIDE SEQUENCE [LARGE SCALE GENOMIC DNA]</scope>
    <source>
        <strain evidence="15 16">DSM 599</strain>
    </source>
</reference>
<keyword evidence="16" id="KW-1185">Reference proteome</keyword>
<sequence>MFQTNLSLKQKIILTNIAILAPIIIFIYIITFNTLSKNLLDNSLEYLLKENTTMCGYVENLLESNNNPNKEEAFKSISPFIATNLSSKFNIRVQTISNSGQITYDSDKNQISLYNKDIDKALDGSQSYIIKKIDGVPYIFLSTPIFYKNTYCGVLRLILQNSSSVTILNNTLIIMLLVSIASLGIGIILIYSFSKELVNPLITLKEQSKKIAKGNFGEKVHITSGDEIEDLANTFNVMSEEIEKYIKELEAAKTKQKKFFDNISHELKTPLTAIIGFSEIIPKLDDNNKVLESSALIEKEGRRLLTLVEEILILSKANKENFAIEATYINLKDLIDECLNILHIKLNNYHISIIKNYENIFVYGDYDKTKQVFINIIDNAIKYSGCENIEITSKVYDDRIEIFISDDGIGFDVSNIKSTKGNGFGLNICKNILSTQNGSFNIKSTLDEGTIATITLYKQKKFD</sequence>
<dbReference type="InterPro" id="IPR003594">
    <property type="entry name" value="HATPase_dom"/>
</dbReference>
<protein>
    <recommendedName>
        <fullName evidence="3">histidine kinase</fullName>
        <ecNumber evidence="3">2.7.13.3</ecNumber>
    </recommendedName>
</protein>
<dbReference type="InterPro" id="IPR036097">
    <property type="entry name" value="HisK_dim/P_sf"/>
</dbReference>
<feature type="transmembrane region" description="Helical" evidence="12">
    <location>
        <begin position="12"/>
        <end position="31"/>
    </location>
</feature>
<evidence type="ECO:0000256" key="11">
    <source>
        <dbReference type="SAM" id="Coils"/>
    </source>
</evidence>
<dbReference type="Gene3D" id="3.30.565.10">
    <property type="entry name" value="Histidine kinase-like ATPase, C-terminal domain"/>
    <property type="match status" value="1"/>
</dbReference>
<keyword evidence="5" id="KW-0808">Transferase</keyword>
<evidence type="ECO:0000256" key="9">
    <source>
        <dbReference type="ARBA" id="ARBA00023012"/>
    </source>
</evidence>
<dbReference type="Pfam" id="PF00672">
    <property type="entry name" value="HAMP"/>
    <property type="match status" value="1"/>
</dbReference>
<dbReference type="InterPro" id="IPR003660">
    <property type="entry name" value="HAMP_dom"/>
</dbReference>
<dbReference type="CDD" id="cd06225">
    <property type="entry name" value="HAMP"/>
    <property type="match status" value="1"/>
</dbReference>
<dbReference type="Proteomes" id="UP001299068">
    <property type="component" value="Unassembled WGS sequence"/>
</dbReference>
<dbReference type="InterPro" id="IPR050398">
    <property type="entry name" value="HssS/ArlS-like"/>
</dbReference>
<dbReference type="PANTHER" id="PTHR45528">
    <property type="entry name" value="SENSOR HISTIDINE KINASE CPXA"/>
    <property type="match status" value="1"/>
</dbReference>
<keyword evidence="4" id="KW-0597">Phosphoprotein</keyword>
<dbReference type="Pfam" id="PF00512">
    <property type="entry name" value="HisKA"/>
    <property type="match status" value="1"/>
</dbReference>
<evidence type="ECO:0000256" key="3">
    <source>
        <dbReference type="ARBA" id="ARBA00012438"/>
    </source>
</evidence>
<evidence type="ECO:0000256" key="5">
    <source>
        <dbReference type="ARBA" id="ARBA00022679"/>
    </source>
</evidence>
<dbReference type="SUPFAM" id="SSF55874">
    <property type="entry name" value="ATPase domain of HSP90 chaperone/DNA topoisomerase II/histidine kinase"/>
    <property type="match status" value="1"/>
</dbReference>
<dbReference type="InterPro" id="IPR004358">
    <property type="entry name" value="Sig_transdc_His_kin-like_C"/>
</dbReference>
<evidence type="ECO:0000259" key="13">
    <source>
        <dbReference type="PROSITE" id="PS50109"/>
    </source>
</evidence>
<dbReference type="Gene3D" id="1.10.287.130">
    <property type="match status" value="1"/>
</dbReference>
<evidence type="ECO:0000256" key="7">
    <source>
        <dbReference type="ARBA" id="ARBA00022777"/>
    </source>
</evidence>
<dbReference type="InterPro" id="IPR005467">
    <property type="entry name" value="His_kinase_dom"/>
</dbReference>
<evidence type="ECO:0000256" key="10">
    <source>
        <dbReference type="ARBA" id="ARBA00023136"/>
    </source>
</evidence>
<evidence type="ECO:0000313" key="16">
    <source>
        <dbReference type="Proteomes" id="UP001299068"/>
    </source>
</evidence>
<organism evidence="15 16">
    <name type="scientific">Clostridium sardiniense</name>
    <name type="common">Clostridium absonum</name>
    <dbReference type="NCBI Taxonomy" id="29369"/>
    <lineage>
        <taxon>Bacteria</taxon>
        <taxon>Bacillati</taxon>
        <taxon>Bacillota</taxon>
        <taxon>Clostridia</taxon>
        <taxon>Eubacteriales</taxon>
        <taxon>Clostridiaceae</taxon>
        <taxon>Clostridium</taxon>
    </lineage>
</organism>
<evidence type="ECO:0000256" key="4">
    <source>
        <dbReference type="ARBA" id="ARBA00022553"/>
    </source>
</evidence>
<feature type="transmembrane region" description="Helical" evidence="12">
    <location>
        <begin position="138"/>
        <end position="159"/>
    </location>
</feature>
<dbReference type="SMART" id="SM00387">
    <property type="entry name" value="HATPase_c"/>
    <property type="match status" value="1"/>
</dbReference>
<feature type="coiled-coil region" evidence="11">
    <location>
        <begin position="228"/>
        <end position="255"/>
    </location>
</feature>
<dbReference type="RefSeq" id="WP_204593982.1">
    <property type="nucleotide sequence ID" value="NZ_JAFBDA010000003.1"/>
</dbReference>
<comment type="subcellular location">
    <subcellularLocation>
        <location evidence="2">Membrane</location>
        <topology evidence="2">Multi-pass membrane protein</topology>
    </subcellularLocation>
</comment>
<dbReference type="InterPro" id="IPR003661">
    <property type="entry name" value="HisK_dim/P_dom"/>
</dbReference>
<keyword evidence="7 15" id="KW-0418">Kinase</keyword>
<dbReference type="InterPro" id="IPR036890">
    <property type="entry name" value="HATPase_C_sf"/>
</dbReference>